<evidence type="ECO:0000256" key="8">
    <source>
        <dbReference type="SAM" id="MobiDB-lite"/>
    </source>
</evidence>
<evidence type="ECO:0000259" key="11">
    <source>
        <dbReference type="SMART" id="SM00607"/>
    </source>
</evidence>
<dbReference type="InterPro" id="IPR051941">
    <property type="entry name" value="BG_Antigen-Binding_Lectin"/>
</dbReference>
<evidence type="ECO:0000256" key="4">
    <source>
        <dbReference type="ARBA" id="ARBA00022723"/>
    </source>
</evidence>
<dbReference type="PANTHER" id="PTHR45713">
    <property type="entry name" value="FTP DOMAIN-CONTAINING PROTEIN"/>
    <property type="match status" value="1"/>
</dbReference>
<comment type="function">
    <text evidence="1">Acts as a defensive agent. Recognizes blood group fucosylated oligosaccharides including A, B, H and Lewis B-type antigens. Does not recognize Lewis A antigen and has low affinity for monovalent haptens.</text>
</comment>
<dbReference type="SUPFAM" id="SSF49785">
    <property type="entry name" value="Galactose-binding domain-like"/>
    <property type="match status" value="1"/>
</dbReference>
<evidence type="ECO:0000256" key="5">
    <source>
        <dbReference type="ARBA" id="ARBA00022734"/>
    </source>
</evidence>
<evidence type="ECO:0000256" key="7">
    <source>
        <dbReference type="ARBA" id="ARBA00023157"/>
    </source>
</evidence>
<dbReference type="GO" id="GO:0001868">
    <property type="term" value="P:regulation of complement activation, lectin pathway"/>
    <property type="evidence" value="ECO:0007669"/>
    <property type="project" value="UniProtKB-ARBA"/>
</dbReference>
<keyword evidence="6" id="KW-0106">Calcium</keyword>
<evidence type="ECO:0000256" key="10">
    <source>
        <dbReference type="SAM" id="SignalP"/>
    </source>
</evidence>
<feature type="chain" id="PRO_5042951611" description="Fucolectin tachylectin-4 pentraxin-1 domain-containing protein" evidence="10">
    <location>
        <begin position="26"/>
        <end position="390"/>
    </location>
</feature>
<feature type="domain" description="Fucolectin tachylectin-4 pentraxin-1" evidence="11">
    <location>
        <begin position="48"/>
        <end position="195"/>
    </location>
</feature>
<sequence>MLLFRPYPTSLLLLWVCTFGKRVSSQTGCNCTGSCNMIDACYTTDCSEKNVAVGKTADSSPLYSNSHPACVAVNGITDSDGDCVETAQNDVNPFWRVDLGQNYTIQNMTIYGRASWFGRMRGLKMYVDHQLCHTIGDESYYTPHDGRPVPINVQCNTPLTGSHVTLVKNFTGTVDILHYEILSVCEVQVWATPPPTTTTTTTTIATTSTTTAPIIYPKTTPTARTAITAVPSGLTSKTSIAISNSSTMTRPKEDSPQNTSTDTLVTVIAGAVGAVVALLIAAIIAVFVVMRKKRRKTPDPGHSTGNSAAHPADNKIAVIDDDVTTGGFVSVAEDHTTDNDTASTTDNVYEIIEESGHYYEPLSHRDNTYINDNTMYTTPVFTKEEEGGAT</sequence>
<dbReference type="Pfam" id="PF22633">
    <property type="entry name" value="F5_F8_type_C_2"/>
    <property type="match status" value="1"/>
</dbReference>
<keyword evidence="7" id="KW-1015">Disulfide bond</keyword>
<evidence type="ECO:0000313" key="13">
    <source>
        <dbReference type="Proteomes" id="UP001374579"/>
    </source>
</evidence>
<comment type="subunit">
    <text evidence="3">Homotrimer.</text>
</comment>
<dbReference type="EMBL" id="JBAMIC010000922">
    <property type="protein sequence ID" value="KAK7089653.1"/>
    <property type="molecule type" value="Genomic_DNA"/>
</dbReference>
<dbReference type="GO" id="GO:0010185">
    <property type="term" value="P:regulation of cellular defense response"/>
    <property type="evidence" value="ECO:0007669"/>
    <property type="project" value="UniProtKB-ARBA"/>
</dbReference>
<keyword evidence="4" id="KW-0479">Metal-binding</keyword>
<organism evidence="12 13">
    <name type="scientific">Littorina saxatilis</name>
    <dbReference type="NCBI Taxonomy" id="31220"/>
    <lineage>
        <taxon>Eukaryota</taxon>
        <taxon>Metazoa</taxon>
        <taxon>Spiralia</taxon>
        <taxon>Lophotrochozoa</taxon>
        <taxon>Mollusca</taxon>
        <taxon>Gastropoda</taxon>
        <taxon>Caenogastropoda</taxon>
        <taxon>Littorinimorpha</taxon>
        <taxon>Littorinoidea</taxon>
        <taxon>Littorinidae</taxon>
        <taxon>Littorina</taxon>
    </lineage>
</organism>
<feature type="transmembrane region" description="Helical" evidence="9">
    <location>
        <begin position="264"/>
        <end position="289"/>
    </location>
</feature>
<keyword evidence="9" id="KW-1133">Transmembrane helix</keyword>
<keyword evidence="9" id="KW-0472">Membrane</keyword>
<dbReference type="Gene3D" id="2.60.120.260">
    <property type="entry name" value="Galactose-binding domain-like"/>
    <property type="match status" value="1"/>
</dbReference>
<reference evidence="12 13" key="1">
    <citation type="submission" date="2024-02" db="EMBL/GenBank/DDBJ databases">
        <title>Chromosome-scale genome assembly of the rough periwinkle Littorina saxatilis.</title>
        <authorList>
            <person name="De Jode A."/>
            <person name="Faria R."/>
            <person name="Formenti G."/>
            <person name="Sims Y."/>
            <person name="Smith T.P."/>
            <person name="Tracey A."/>
            <person name="Wood J.M.D."/>
            <person name="Zagrodzka Z.B."/>
            <person name="Johannesson K."/>
            <person name="Butlin R.K."/>
            <person name="Leder E.H."/>
        </authorList>
    </citation>
    <scope>NUCLEOTIDE SEQUENCE [LARGE SCALE GENOMIC DNA]</scope>
    <source>
        <strain evidence="12">Snail1</strain>
        <tissue evidence="12">Muscle</tissue>
    </source>
</reference>
<protein>
    <recommendedName>
        <fullName evidence="11">Fucolectin tachylectin-4 pentraxin-1 domain-containing protein</fullName>
    </recommendedName>
</protein>
<dbReference type="AlphaFoldDB" id="A0AAN9AMB7"/>
<evidence type="ECO:0000256" key="1">
    <source>
        <dbReference type="ARBA" id="ARBA00002219"/>
    </source>
</evidence>
<keyword evidence="9" id="KW-0812">Transmembrane</keyword>
<dbReference type="InterPro" id="IPR008979">
    <property type="entry name" value="Galactose-bd-like_sf"/>
</dbReference>
<gene>
    <name evidence="12" type="ORF">V1264_024290</name>
</gene>
<feature type="region of interest" description="Disordered" evidence="8">
    <location>
        <begin position="295"/>
        <end position="314"/>
    </location>
</feature>
<keyword evidence="10" id="KW-0732">Signal</keyword>
<evidence type="ECO:0000256" key="3">
    <source>
        <dbReference type="ARBA" id="ARBA00011233"/>
    </source>
</evidence>
<evidence type="ECO:0000256" key="2">
    <source>
        <dbReference type="ARBA" id="ARBA00010147"/>
    </source>
</evidence>
<evidence type="ECO:0000313" key="12">
    <source>
        <dbReference type="EMBL" id="KAK7089653.1"/>
    </source>
</evidence>
<dbReference type="GO" id="GO:0046872">
    <property type="term" value="F:metal ion binding"/>
    <property type="evidence" value="ECO:0007669"/>
    <property type="project" value="UniProtKB-KW"/>
</dbReference>
<accession>A0AAN9AMB7</accession>
<feature type="region of interest" description="Disordered" evidence="8">
    <location>
        <begin position="241"/>
        <end position="260"/>
    </location>
</feature>
<keyword evidence="5" id="KW-0430">Lectin</keyword>
<dbReference type="Proteomes" id="UP001374579">
    <property type="component" value="Unassembled WGS sequence"/>
</dbReference>
<dbReference type="InterPro" id="IPR006585">
    <property type="entry name" value="FTP1"/>
</dbReference>
<evidence type="ECO:0000256" key="6">
    <source>
        <dbReference type="ARBA" id="ARBA00022837"/>
    </source>
</evidence>
<dbReference type="GO" id="GO:0042806">
    <property type="term" value="F:fucose binding"/>
    <property type="evidence" value="ECO:0007669"/>
    <property type="project" value="UniProtKB-ARBA"/>
</dbReference>
<name>A0AAN9AMB7_9CAEN</name>
<dbReference type="PANTHER" id="PTHR45713:SF6">
    <property type="entry name" value="F5_8 TYPE C DOMAIN-CONTAINING PROTEIN"/>
    <property type="match status" value="1"/>
</dbReference>
<comment type="similarity">
    <text evidence="2">Belongs to the fucolectin family.</text>
</comment>
<evidence type="ECO:0000256" key="9">
    <source>
        <dbReference type="SAM" id="Phobius"/>
    </source>
</evidence>
<dbReference type="SMART" id="SM00607">
    <property type="entry name" value="FTP"/>
    <property type="match status" value="1"/>
</dbReference>
<feature type="signal peptide" evidence="10">
    <location>
        <begin position="1"/>
        <end position="25"/>
    </location>
</feature>
<proteinExistence type="inferred from homology"/>
<keyword evidence="13" id="KW-1185">Reference proteome</keyword>
<comment type="caution">
    <text evidence="12">The sequence shown here is derived from an EMBL/GenBank/DDBJ whole genome shotgun (WGS) entry which is preliminary data.</text>
</comment>